<comment type="similarity">
    <text evidence="5">Belongs to the archaeal SPP-like hydrolase family.</text>
</comment>
<evidence type="ECO:0000256" key="1">
    <source>
        <dbReference type="ARBA" id="ARBA00022723"/>
    </source>
</evidence>
<evidence type="ECO:0000256" key="6">
    <source>
        <dbReference type="NCBIfam" id="TIGR01487"/>
    </source>
</evidence>
<dbReference type="NCBIfam" id="NF002245">
    <property type="entry name" value="PRK01158.1"/>
    <property type="match status" value="1"/>
</dbReference>
<dbReference type="GO" id="GO:0005829">
    <property type="term" value="C:cytosol"/>
    <property type="evidence" value="ECO:0007669"/>
    <property type="project" value="TreeGrafter"/>
</dbReference>
<feature type="binding site" evidence="5">
    <location>
        <position position="185"/>
    </location>
    <ligand>
        <name>Mg(2+)</name>
        <dbReference type="ChEBI" id="CHEBI:18420"/>
    </ligand>
</feature>
<dbReference type="PANTHER" id="PTHR10000">
    <property type="entry name" value="PHOSPHOSERINE PHOSPHATASE"/>
    <property type="match status" value="1"/>
</dbReference>
<dbReference type="SFLD" id="SFLDF00446">
    <property type="entry name" value="phosphoglycolate_phosphatase_3"/>
    <property type="match status" value="1"/>
</dbReference>
<comment type="cofactor">
    <cofactor evidence="5">
        <name>Mg(2+)</name>
        <dbReference type="ChEBI" id="CHEBI:18420"/>
    </cofactor>
</comment>
<feature type="binding site" evidence="5">
    <location>
        <position position="9"/>
    </location>
    <ligand>
        <name>Mg(2+)</name>
        <dbReference type="ChEBI" id="CHEBI:18420"/>
    </ligand>
</feature>
<evidence type="ECO:0000313" key="7">
    <source>
        <dbReference type="EMBL" id="SDA43385.1"/>
    </source>
</evidence>
<organism evidence="7 8">
    <name type="scientific">Methanobrevibacter millerae</name>
    <dbReference type="NCBI Taxonomy" id="230361"/>
    <lineage>
        <taxon>Archaea</taxon>
        <taxon>Methanobacteriati</taxon>
        <taxon>Methanobacteriota</taxon>
        <taxon>Methanomada group</taxon>
        <taxon>Methanobacteria</taxon>
        <taxon>Methanobacteriales</taxon>
        <taxon>Methanobacteriaceae</taxon>
        <taxon>Methanobrevibacter</taxon>
    </lineage>
</organism>
<dbReference type="HAMAP" id="MF_01419">
    <property type="entry name" value="GPH_hydrolase_arch"/>
    <property type="match status" value="1"/>
</dbReference>
<evidence type="ECO:0000313" key="8">
    <source>
        <dbReference type="Proteomes" id="UP000323439"/>
    </source>
</evidence>
<keyword evidence="4 5" id="KW-0119">Carbohydrate metabolism</keyword>
<evidence type="ECO:0000256" key="4">
    <source>
        <dbReference type="ARBA" id="ARBA00023277"/>
    </source>
</evidence>
<gene>
    <name evidence="7" type="ORF">SAMN02910315_00525</name>
</gene>
<dbReference type="GO" id="GO:0008967">
    <property type="term" value="F:phosphoglycolate phosphatase activity"/>
    <property type="evidence" value="ECO:0007669"/>
    <property type="project" value="UniProtKB-UniRule"/>
</dbReference>
<dbReference type="SFLD" id="SFLDS00003">
    <property type="entry name" value="Haloacid_Dehalogenase"/>
    <property type="match status" value="1"/>
</dbReference>
<keyword evidence="1 5" id="KW-0479">Metal-binding</keyword>
<comment type="catalytic activity">
    <reaction evidence="5">
        <text>2-phosphoglycolate + H2O = glycolate + phosphate</text>
        <dbReference type="Rhea" id="RHEA:14369"/>
        <dbReference type="ChEBI" id="CHEBI:15377"/>
        <dbReference type="ChEBI" id="CHEBI:29805"/>
        <dbReference type="ChEBI" id="CHEBI:43474"/>
        <dbReference type="ChEBI" id="CHEBI:58033"/>
        <dbReference type="EC" id="3.1.3.18"/>
    </reaction>
</comment>
<dbReference type="NCBIfam" id="TIGR01482">
    <property type="entry name" value="SPP-subfamily"/>
    <property type="match status" value="1"/>
</dbReference>
<dbReference type="SFLD" id="SFLDG01140">
    <property type="entry name" value="C2.B:_Phosphomannomutase_and_P"/>
    <property type="match status" value="1"/>
</dbReference>
<accession>A0A1G5VEC0</accession>
<dbReference type="NCBIfam" id="TIGR01487">
    <property type="entry name" value="Pglycolate_arch"/>
    <property type="match status" value="1"/>
</dbReference>
<dbReference type="GO" id="GO:0000287">
    <property type="term" value="F:magnesium ion binding"/>
    <property type="evidence" value="ECO:0007669"/>
    <property type="project" value="InterPro"/>
</dbReference>
<evidence type="ECO:0000256" key="3">
    <source>
        <dbReference type="ARBA" id="ARBA00022842"/>
    </source>
</evidence>
<feature type="binding site" evidence="5">
    <location>
        <position position="162"/>
    </location>
    <ligand>
        <name>substrate</name>
    </ligand>
</feature>
<name>A0A1G5VEC0_9EURY</name>
<comment type="function">
    <text evidence="5">Catalyzes the dephosphorylation of 2-phosphoglycolate.</text>
</comment>
<keyword evidence="8" id="KW-1185">Reference proteome</keyword>
<proteinExistence type="inferred from homology"/>
<dbReference type="RefSeq" id="WP_149731161.1">
    <property type="nucleotide sequence ID" value="NZ_FMXB01000003.1"/>
</dbReference>
<keyword evidence="3 5" id="KW-0460">Magnesium</keyword>
<dbReference type="CDD" id="cd07514">
    <property type="entry name" value="HAD_Pase"/>
    <property type="match status" value="1"/>
</dbReference>
<dbReference type="PANTHER" id="PTHR10000:SF8">
    <property type="entry name" value="HAD SUPERFAMILY HYDROLASE-LIKE, TYPE 3"/>
    <property type="match status" value="1"/>
</dbReference>
<dbReference type="Pfam" id="PF08282">
    <property type="entry name" value="Hydrolase_3"/>
    <property type="match status" value="2"/>
</dbReference>
<dbReference type="STRING" id="230361.sm9_1900"/>
<dbReference type="InterPro" id="IPR006379">
    <property type="entry name" value="HAD-SF_hydro_IIB"/>
</dbReference>
<dbReference type="EMBL" id="FMXB01000003">
    <property type="protein sequence ID" value="SDA43385.1"/>
    <property type="molecule type" value="Genomic_DNA"/>
</dbReference>
<keyword evidence="2 5" id="KW-0378">Hydrolase</keyword>
<dbReference type="InterPro" id="IPR023214">
    <property type="entry name" value="HAD_sf"/>
</dbReference>
<dbReference type="InterPro" id="IPR006382">
    <property type="entry name" value="PGPase"/>
</dbReference>
<dbReference type="EC" id="3.1.3.18" evidence="5 6"/>
<dbReference type="AlphaFoldDB" id="A0A1G5VEC0"/>
<evidence type="ECO:0000256" key="2">
    <source>
        <dbReference type="ARBA" id="ARBA00022801"/>
    </source>
</evidence>
<dbReference type="NCBIfam" id="TIGR01484">
    <property type="entry name" value="HAD-SF-IIB"/>
    <property type="match status" value="1"/>
</dbReference>
<dbReference type="InterPro" id="IPR036412">
    <property type="entry name" value="HAD-like_sf"/>
</dbReference>
<sequence>MKIEAIAVDIDGTITDDKRKICISAIEALRDAEEKGIPTIIVTGNVVNYAYAAEVLIGCSGGLVAENGGMIFKEGYNNNAVEILVKREYIENADIHLKEKLGDDYSRHASHDNEYRATEIVFYKTIERKVIEDALNDYEHADELEIYDSGFALHVTDKRVNKGSSLRRLCEKNGINMENVMAIGDSENDQDFLKEAGVKIAVANADDTLKEISTYTCENNFGDGVAEAINKFAFGG</sequence>
<feature type="binding site" evidence="5">
    <location>
        <position position="189"/>
    </location>
    <ligand>
        <name>Mg(2+)</name>
        <dbReference type="ChEBI" id="CHEBI:18420"/>
    </ligand>
</feature>
<feature type="active site" description="Nucleophile" evidence="5">
    <location>
        <position position="9"/>
    </location>
</feature>
<dbReference type="Gene3D" id="3.40.50.1000">
    <property type="entry name" value="HAD superfamily/HAD-like"/>
    <property type="match status" value="1"/>
</dbReference>
<dbReference type="SFLD" id="SFLDG01144">
    <property type="entry name" value="C2.B.4:_PGP_Like"/>
    <property type="match status" value="1"/>
</dbReference>
<dbReference type="Gene3D" id="3.90.1070.10">
    <property type="match status" value="1"/>
</dbReference>
<protein>
    <recommendedName>
        <fullName evidence="5 6">Phosphoglycolate phosphatase</fullName>
        <shortName evidence="5">PGP</shortName>
        <shortName evidence="5">PGPase</shortName>
        <ecNumber evidence="5 6">3.1.3.18</ecNumber>
    </recommendedName>
</protein>
<dbReference type="SUPFAM" id="SSF56784">
    <property type="entry name" value="HAD-like"/>
    <property type="match status" value="1"/>
</dbReference>
<reference evidence="7 8" key="1">
    <citation type="submission" date="2016-10" db="EMBL/GenBank/DDBJ databases">
        <authorList>
            <person name="Varghese N."/>
            <person name="Submissions S."/>
        </authorList>
    </citation>
    <scope>NUCLEOTIDE SEQUENCE [LARGE SCALE GENOMIC DNA]</scope>
    <source>
        <strain evidence="7 8">DSM 16643</strain>
    </source>
</reference>
<feature type="binding site" evidence="5">
    <location>
        <position position="11"/>
    </location>
    <ligand>
        <name>Mg(2+)</name>
        <dbReference type="ChEBI" id="CHEBI:18420"/>
    </ligand>
</feature>
<evidence type="ECO:0000256" key="5">
    <source>
        <dbReference type="HAMAP-Rule" id="MF_01419"/>
    </source>
</evidence>
<dbReference type="Proteomes" id="UP000323439">
    <property type="component" value="Unassembled WGS sequence"/>
</dbReference>
<dbReference type="OrthoDB" id="120822at2157"/>